<comment type="caution">
    <text evidence="3">The sequence shown here is derived from an EMBL/GenBank/DDBJ whole genome shotgun (WGS) entry which is preliminary data.</text>
</comment>
<dbReference type="CDD" id="cd08023">
    <property type="entry name" value="GH16_laminarinase_like"/>
    <property type="match status" value="1"/>
</dbReference>
<evidence type="ECO:0000313" key="3">
    <source>
        <dbReference type="EMBL" id="KAA6311309.1"/>
    </source>
</evidence>
<proteinExistence type="inferred from homology"/>
<dbReference type="Gene3D" id="2.60.120.200">
    <property type="match status" value="1"/>
</dbReference>
<dbReference type="Pfam" id="PF00722">
    <property type="entry name" value="Glyco_hydro_16"/>
    <property type="match status" value="1"/>
</dbReference>
<dbReference type="InterPro" id="IPR000757">
    <property type="entry name" value="Beta-glucanase-like"/>
</dbReference>
<reference evidence="3" key="1">
    <citation type="submission" date="2019-03" db="EMBL/GenBank/DDBJ databases">
        <title>Single cell metagenomics reveals metabolic interactions within the superorganism composed of flagellate Streblomastix strix and complex community of Bacteroidetes bacteria on its surface.</title>
        <authorList>
            <person name="Treitli S.C."/>
            <person name="Kolisko M."/>
            <person name="Husnik F."/>
            <person name="Keeling P."/>
            <person name="Hampl V."/>
        </authorList>
    </citation>
    <scope>NUCLEOTIDE SEQUENCE</scope>
    <source>
        <strain evidence="3">STM</strain>
    </source>
</reference>
<dbReference type="PANTHER" id="PTHR10963">
    <property type="entry name" value="GLYCOSYL HYDROLASE-RELATED"/>
    <property type="match status" value="1"/>
</dbReference>
<dbReference type="GO" id="GO:0005975">
    <property type="term" value="P:carbohydrate metabolic process"/>
    <property type="evidence" value="ECO:0007669"/>
    <property type="project" value="InterPro"/>
</dbReference>
<feature type="domain" description="GH16" evidence="2">
    <location>
        <begin position="6"/>
        <end position="242"/>
    </location>
</feature>
<feature type="non-terminal residue" evidence="3">
    <location>
        <position position="1"/>
    </location>
</feature>
<dbReference type="PROSITE" id="PS51762">
    <property type="entry name" value="GH16_2"/>
    <property type="match status" value="1"/>
</dbReference>
<dbReference type="AlphaFoldDB" id="A0A5J4PRQ5"/>
<dbReference type="SUPFAM" id="SSF49899">
    <property type="entry name" value="Concanavalin A-like lectins/glucanases"/>
    <property type="match status" value="1"/>
</dbReference>
<dbReference type="EMBL" id="SNRY01007003">
    <property type="protein sequence ID" value="KAA6311309.1"/>
    <property type="molecule type" value="Genomic_DNA"/>
</dbReference>
<accession>A0A5J4PRQ5</accession>
<dbReference type="GO" id="GO:0004553">
    <property type="term" value="F:hydrolase activity, hydrolyzing O-glycosyl compounds"/>
    <property type="evidence" value="ECO:0007669"/>
    <property type="project" value="InterPro"/>
</dbReference>
<dbReference type="InterPro" id="IPR050546">
    <property type="entry name" value="Glycosyl_Hydrlase_16"/>
</dbReference>
<name>A0A5J4PRQ5_9ZZZZ</name>
<evidence type="ECO:0000259" key="2">
    <source>
        <dbReference type="PROSITE" id="PS51762"/>
    </source>
</evidence>
<comment type="similarity">
    <text evidence="1">Belongs to the glycosyl hydrolase 16 family.</text>
</comment>
<protein>
    <recommendedName>
        <fullName evidence="2">GH16 domain-containing protein</fullName>
    </recommendedName>
</protein>
<gene>
    <name evidence="3" type="ORF">EZS27_037537</name>
</gene>
<evidence type="ECO:0000256" key="1">
    <source>
        <dbReference type="ARBA" id="ARBA00006865"/>
    </source>
</evidence>
<dbReference type="PANTHER" id="PTHR10963:SF55">
    <property type="entry name" value="GLYCOSIDE HYDROLASE FAMILY 16 PROTEIN"/>
    <property type="match status" value="1"/>
</dbReference>
<sequence>ELVWSDEFEGTSLNTDNWNYETGTGNWGWGNDEKQYYTNRSENIRVENGYLIIEAKKEAYSGSAYTSARITTQNKQSFTYGKIEARLSIPSGTGTWPAFWMLGSKGGWPGCGEIDIMEHVGKESTMLSHALHTKNQNGMNGKNWNQRTYHNDAENTFHTFTVEWVAKNLADYARIRFYIDEKLTGTSIETLQTTGEDWPFTAPFYFILNLAIGGTWGGNIDDSMFEHPVQMKVDYVKVYQYK</sequence>
<dbReference type="InterPro" id="IPR013320">
    <property type="entry name" value="ConA-like_dom_sf"/>
</dbReference>
<organism evidence="3">
    <name type="scientific">termite gut metagenome</name>
    <dbReference type="NCBI Taxonomy" id="433724"/>
    <lineage>
        <taxon>unclassified sequences</taxon>
        <taxon>metagenomes</taxon>
        <taxon>organismal metagenomes</taxon>
    </lineage>
</organism>